<keyword evidence="8" id="KW-1185">Reference proteome</keyword>
<dbReference type="SUPFAM" id="SSF51197">
    <property type="entry name" value="Clavaminate synthase-like"/>
    <property type="match status" value="1"/>
</dbReference>
<keyword evidence="4" id="KW-0175">Coiled coil</keyword>
<evidence type="ECO:0000256" key="3">
    <source>
        <dbReference type="ARBA" id="ARBA00082904"/>
    </source>
</evidence>
<dbReference type="InterPro" id="IPR050910">
    <property type="entry name" value="JMJD6_ArgDemeth/LysHydrox"/>
</dbReference>
<dbReference type="Proteomes" id="UP000218231">
    <property type="component" value="Unassembled WGS sequence"/>
</dbReference>
<accession>A0A2A2K032</accession>
<dbReference type="PANTHER" id="PTHR12480:SF6">
    <property type="entry name" value="2-OXOGLUTARATE AND IRON-DEPENDENT OXYGENASE JMJD4"/>
    <property type="match status" value="1"/>
</dbReference>
<sequence>MQEYATPTTSGEDARDFAKMVRNKLRRSKNSLGYLPVDVAEEGLPIMSAPRVHQNPSTEPLHARTAVISARLAELTVNQVAEPRDHLSASSTTQNVHSDVKSPLQIINQVEQMQKDELDQLLHRLQLENLELKMDLERKKSAAQSTPDLDKTPNGAALSSGGRRSEGRGATLPRLGNAQHGRSVPSLKSTQSQYDVLDEARALRLHKQRLEHRSRILEQQNQQLEMQLTRLRRVIDLQNNGAPQGEIKWNGHRVEDWEREGHSQPPMERNTFSPAYGMQMPDPSLPLTPDWEEDAAAVRSTRMQSLLATADDLNRAFENLVVSVVYDSSSQISLETSECKYETCRFSDFLDDYENGGQLSKAYLKDWHFQAEFGTEMYSLHPFCSMDWVNCESFSEQPEQSPFNGDYRTKLHSDVVASFSWSANICGRKRWFMMPPGKEQVFMENGQLVEDIRLHNDKFQQAEVIEFTQNPGEIVFVPTGWHHQVHNLDDSISINHNWMNAANIPLVVEFILKRRIDVQNELEDSKSLFTPEEFQEQIELVLFADARLSIARLRSLLLHIQQTRRQSLATSKCYVCPLHLHDIIQSFSFFKSSVSKD</sequence>
<dbReference type="Pfam" id="PF02373">
    <property type="entry name" value="JmjC"/>
    <property type="match status" value="1"/>
</dbReference>
<evidence type="ECO:0000313" key="7">
    <source>
        <dbReference type="EMBL" id="PAV67317.1"/>
    </source>
</evidence>
<name>A0A2A2K032_9BILA</name>
<evidence type="ECO:0000256" key="1">
    <source>
        <dbReference type="ARBA" id="ARBA00038068"/>
    </source>
</evidence>
<dbReference type="InterPro" id="IPR003347">
    <property type="entry name" value="JmjC_dom"/>
</dbReference>
<dbReference type="GO" id="GO:0045905">
    <property type="term" value="P:positive regulation of translational termination"/>
    <property type="evidence" value="ECO:0007669"/>
    <property type="project" value="TreeGrafter"/>
</dbReference>
<feature type="region of interest" description="Disordered" evidence="5">
    <location>
        <begin position="139"/>
        <end position="192"/>
    </location>
</feature>
<dbReference type="GO" id="GO:0043565">
    <property type="term" value="F:sequence-specific DNA binding"/>
    <property type="evidence" value="ECO:0007669"/>
    <property type="project" value="TreeGrafter"/>
</dbReference>
<dbReference type="GO" id="GO:0005634">
    <property type="term" value="C:nucleus"/>
    <property type="evidence" value="ECO:0007669"/>
    <property type="project" value="TreeGrafter"/>
</dbReference>
<dbReference type="OrthoDB" id="203487at2759"/>
<comment type="catalytic activity">
    <reaction evidence="2">
        <text>L-lysyl-[protein] + 2-oxoglutarate + O2 = 4-hydroxy-L-lysyl-[protein] + succinate + CO2</text>
        <dbReference type="Rhea" id="RHEA:57156"/>
        <dbReference type="Rhea" id="RHEA-COMP:9752"/>
        <dbReference type="Rhea" id="RHEA-COMP:15084"/>
        <dbReference type="ChEBI" id="CHEBI:15379"/>
        <dbReference type="ChEBI" id="CHEBI:16526"/>
        <dbReference type="ChEBI" id="CHEBI:16810"/>
        <dbReference type="ChEBI" id="CHEBI:29969"/>
        <dbReference type="ChEBI" id="CHEBI:30031"/>
        <dbReference type="ChEBI" id="CHEBI:141495"/>
    </reaction>
</comment>
<dbReference type="SMART" id="SM00558">
    <property type="entry name" value="JmjC"/>
    <property type="match status" value="1"/>
</dbReference>
<comment type="caution">
    <text evidence="7">The sequence shown here is derived from an EMBL/GenBank/DDBJ whole genome shotgun (WGS) entry which is preliminary data.</text>
</comment>
<gene>
    <name evidence="7" type="ORF">WR25_15198</name>
</gene>
<organism evidence="7 8">
    <name type="scientific">Diploscapter pachys</name>
    <dbReference type="NCBI Taxonomy" id="2018661"/>
    <lineage>
        <taxon>Eukaryota</taxon>
        <taxon>Metazoa</taxon>
        <taxon>Ecdysozoa</taxon>
        <taxon>Nematoda</taxon>
        <taxon>Chromadorea</taxon>
        <taxon>Rhabditida</taxon>
        <taxon>Rhabditina</taxon>
        <taxon>Rhabditomorpha</taxon>
        <taxon>Rhabditoidea</taxon>
        <taxon>Rhabditidae</taxon>
        <taxon>Diploscapter</taxon>
    </lineage>
</organism>
<dbReference type="PANTHER" id="PTHR12480">
    <property type="entry name" value="ARGININE DEMETHYLASE AND LYSYL-HYDROXYLASE JMJD"/>
    <property type="match status" value="1"/>
</dbReference>
<evidence type="ECO:0000256" key="5">
    <source>
        <dbReference type="SAM" id="MobiDB-lite"/>
    </source>
</evidence>
<dbReference type="AlphaFoldDB" id="A0A2A2K032"/>
<proteinExistence type="inferred from homology"/>
<feature type="coiled-coil region" evidence="4">
    <location>
        <begin position="200"/>
        <end position="234"/>
    </location>
</feature>
<protein>
    <recommendedName>
        <fullName evidence="3">Jumonji domain-containing protein 4</fullName>
    </recommendedName>
</protein>
<dbReference type="GO" id="GO:0016706">
    <property type="term" value="F:2-oxoglutarate-dependent dioxygenase activity"/>
    <property type="evidence" value="ECO:0007669"/>
    <property type="project" value="TreeGrafter"/>
</dbReference>
<reference evidence="7 8" key="1">
    <citation type="journal article" date="2017" name="Curr. Biol.">
        <title>Genome architecture and evolution of a unichromosomal asexual nematode.</title>
        <authorList>
            <person name="Fradin H."/>
            <person name="Zegar C."/>
            <person name="Gutwein M."/>
            <person name="Lucas J."/>
            <person name="Kovtun M."/>
            <person name="Corcoran D."/>
            <person name="Baugh L.R."/>
            <person name="Kiontke K."/>
            <person name="Gunsalus K."/>
            <person name="Fitch D.H."/>
            <person name="Piano F."/>
        </authorList>
    </citation>
    <scope>NUCLEOTIDE SEQUENCE [LARGE SCALE GENOMIC DNA]</scope>
    <source>
        <strain evidence="7">PF1309</strain>
    </source>
</reference>
<dbReference type="EMBL" id="LIAE01009955">
    <property type="protein sequence ID" value="PAV67317.1"/>
    <property type="molecule type" value="Genomic_DNA"/>
</dbReference>
<evidence type="ECO:0000313" key="8">
    <source>
        <dbReference type="Proteomes" id="UP000218231"/>
    </source>
</evidence>
<dbReference type="PROSITE" id="PS51184">
    <property type="entry name" value="JMJC"/>
    <property type="match status" value="1"/>
</dbReference>
<evidence type="ECO:0000256" key="4">
    <source>
        <dbReference type="SAM" id="Coils"/>
    </source>
</evidence>
<comment type="similarity">
    <text evidence="1">Belongs to the JMJD6 family.</text>
</comment>
<evidence type="ECO:0000259" key="6">
    <source>
        <dbReference type="PROSITE" id="PS51184"/>
    </source>
</evidence>
<dbReference type="Gene3D" id="2.60.120.650">
    <property type="entry name" value="Cupin"/>
    <property type="match status" value="1"/>
</dbReference>
<evidence type="ECO:0000256" key="2">
    <source>
        <dbReference type="ARBA" id="ARBA00047762"/>
    </source>
</evidence>
<dbReference type="GO" id="GO:0005737">
    <property type="term" value="C:cytoplasm"/>
    <property type="evidence" value="ECO:0007669"/>
    <property type="project" value="TreeGrafter"/>
</dbReference>
<feature type="domain" description="JmjC" evidence="6">
    <location>
        <begin position="359"/>
        <end position="515"/>
    </location>
</feature>